<dbReference type="Pfam" id="PF08263">
    <property type="entry name" value="LRRNT_2"/>
    <property type="match status" value="1"/>
</dbReference>
<dbReference type="InterPro" id="IPR013210">
    <property type="entry name" value="LRR_N_plant-typ"/>
</dbReference>
<evidence type="ECO:0000313" key="6">
    <source>
        <dbReference type="EMBL" id="GFY98111.1"/>
    </source>
</evidence>
<dbReference type="EMBL" id="BJWL01000012">
    <property type="protein sequence ID" value="GFY98111.1"/>
    <property type="molecule type" value="Genomic_DNA"/>
</dbReference>
<evidence type="ECO:0000256" key="3">
    <source>
        <dbReference type="ARBA" id="ARBA00022737"/>
    </source>
</evidence>
<dbReference type="Gene3D" id="3.80.10.10">
    <property type="entry name" value="Ribonuclease Inhibitor"/>
    <property type="match status" value="1"/>
</dbReference>
<keyword evidence="7" id="KW-1185">Reference proteome</keyword>
<keyword evidence="2 4" id="KW-0732">Signal</keyword>
<proteinExistence type="predicted"/>
<protein>
    <submittedName>
        <fullName evidence="6">Leucine-rich repeat (LRR) family protein</fullName>
    </submittedName>
</protein>
<dbReference type="Gene3D" id="2.60.120.10">
    <property type="entry name" value="Jelly Rolls"/>
    <property type="match status" value="1"/>
</dbReference>
<feature type="signal peptide" evidence="4">
    <location>
        <begin position="1"/>
        <end position="30"/>
    </location>
</feature>
<evidence type="ECO:0000256" key="1">
    <source>
        <dbReference type="ARBA" id="ARBA00022614"/>
    </source>
</evidence>
<keyword evidence="1" id="KW-0433">Leucine-rich repeat</keyword>
<dbReference type="PANTHER" id="PTHR37742:SF1">
    <property type="entry name" value="OS01G0810200 PROTEIN"/>
    <property type="match status" value="1"/>
</dbReference>
<dbReference type="GO" id="GO:0005768">
    <property type="term" value="C:endosome"/>
    <property type="evidence" value="ECO:0007669"/>
    <property type="project" value="TreeGrafter"/>
</dbReference>
<sequence length="561" mass="61874">MFISVSMGRGMCGGVVVGLLLLLSIGRGSGNSEGDALYALRRSLLDPDMVLQSWDPNLVNPCTWFHITCNQHNHVTRLDLGNSNLSGHLVPELGKLEHLQYLELYKNNIQGTIPVELGNLKSLISLDLYNNNISGIIPPSLGEVEITSFLVRRLVVAGFRRVGAGVAGEEWKWWGGIGNSWQDFENNPQLEGPELQGLATSSCPWSVAATTMEAKGAINAFLPFPTRCPASSISHLIWDTMGICVPWFSSVWGPPQMKSIRIQHFAFSLLVKATSQKCPYYGLFVVGAQNLHCLFLETQYRGQPGPNNNIINNDNARRILNSVTLLLKNSHGLPFMLSVLVLLTWVSLRLQHSSSAQFSSPPHLNPDNKWTINTPTHPNHDDDKINLLRFYSSYPSPITKDKRGWLLNPFSLPLHAPISGGAVNCSSLHLGEIQPGGVRGNHRHYTCNETFLIWGAKTIFRVCGFTSLNDEMLHFHLQLENNGVDRGHAVVTIGADEVAVAASPRGTAHALVNVDSVRSTFFMGCQDSIIDYSNSTSDFNVWKDLELLSPMPLCMLSSITE</sequence>
<keyword evidence="3" id="KW-0677">Repeat</keyword>
<dbReference type="InterPro" id="IPR014710">
    <property type="entry name" value="RmlC-like_jellyroll"/>
</dbReference>
<dbReference type="GO" id="GO:0005802">
    <property type="term" value="C:trans-Golgi network"/>
    <property type="evidence" value="ECO:0007669"/>
    <property type="project" value="TreeGrafter"/>
</dbReference>
<comment type="caution">
    <text evidence="6">The sequence shown here is derived from an EMBL/GenBank/DDBJ whole genome shotgun (WGS) entry which is preliminary data.</text>
</comment>
<dbReference type="AlphaFoldDB" id="A0A7J0FHF4"/>
<dbReference type="InterPro" id="IPR032675">
    <property type="entry name" value="LRR_dom_sf"/>
</dbReference>
<dbReference type="InterPro" id="IPR001611">
    <property type="entry name" value="Leu-rich_rpt"/>
</dbReference>
<feature type="domain" description="Leucine-rich repeat-containing N-terminal plant-type" evidence="5">
    <location>
        <begin position="31"/>
        <end position="70"/>
    </location>
</feature>
<dbReference type="SUPFAM" id="SSF52058">
    <property type="entry name" value="L domain-like"/>
    <property type="match status" value="1"/>
</dbReference>
<dbReference type="Pfam" id="PF00560">
    <property type="entry name" value="LRR_1"/>
    <property type="match status" value="2"/>
</dbReference>
<evidence type="ECO:0000313" key="7">
    <source>
        <dbReference type="Proteomes" id="UP000585474"/>
    </source>
</evidence>
<evidence type="ECO:0000256" key="4">
    <source>
        <dbReference type="SAM" id="SignalP"/>
    </source>
</evidence>
<evidence type="ECO:0000256" key="2">
    <source>
        <dbReference type="ARBA" id="ARBA00022729"/>
    </source>
</evidence>
<gene>
    <name evidence="6" type="ORF">Acr_12g0006520</name>
</gene>
<dbReference type="Proteomes" id="UP000585474">
    <property type="component" value="Unassembled WGS sequence"/>
</dbReference>
<reference evidence="6 7" key="1">
    <citation type="submission" date="2019-07" db="EMBL/GenBank/DDBJ databases">
        <title>De Novo Assembly of kiwifruit Actinidia rufa.</title>
        <authorList>
            <person name="Sugita-Konishi S."/>
            <person name="Sato K."/>
            <person name="Mori E."/>
            <person name="Abe Y."/>
            <person name="Kisaki G."/>
            <person name="Hamano K."/>
            <person name="Suezawa K."/>
            <person name="Otani M."/>
            <person name="Fukuda T."/>
            <person name="Manabe T."/>
            <person name="Gomi K."/>
            <person name="Tabuchi M."/>
            <person name="Akimitsu K."/>
            <person name="Kataoka I."/>
        </authorList>
    </citation>
    <scope>NUCLEOTIDE SEQUENCE [LARGE SCALE GENOMIC DNA]</scope>
    <source>
        <strain evidence="7">cv. Fuchu</strain>
    </source>
</reference>
<accession>A0A7J0FHF4</accession>
<feature type="chain" id="PRO_5029892460" evidence="4">
    <location>
        <begin position="31"/>
        <end position="561"/>
    </location>
</feature>
<dbReference type="PANTHER" id="PTHR37742">
    <property type="entry name" value="OS01G0810200 PROTEIN"/>
    <property type="match status" value="1"/>
</dbReference>
<dbReference type="OrthoDB" id="2017432at2759"/>
<organism evidence="6 7">
    <name type="scientific">Actinidia rufa</name>
    <dbReference type="NCBI Taxonomy" id="165716"/>
    <lineage>
        <taxon>Eukaryota</taxon>
        <taxon>Viridiplantae</taxon>
        <taxon>Streptophyta</taxon>
        <taxon>Embryophyta</taxon>
        <taxon>Tracheophyta</taxon>
        <taxon>Spermatophyta</taxon>
        <taxon>Magnoliopsida</taxon>
        <taxon>eudicotyledons</taxon>
        <taxon>Gunneridae</taxon>
        <taxon>Pentapetalae</taxon>
        <taxon>asterids</taxon>
        <taxon>Ericales</taxon>
        <taxon>Actinidiaceae</taxon>
        <taxon>Actinidia</taxon>
    </lineage>
</organism>
<evidence type="ECO:0000259" key="5">
    <source>
        <dbReference type="Pfam" id="PF08263"/>
    </source>
</evidence>
<dbReference type="FunFam" id="3.80.10.10:FF:000024">
    <property type="entry name" value="Somatic embryogenesis receptor kinase 1"/>
    <property type="match status" value="1"/>
</dbReference>
<name>A0A7J0FHF4_9ERIC</name>